<evidence type="ECO:0000256" key="1">
    <source>
        <dbReference type="ARBA" id="ARBA00004651"/>
    </source>
</evidence>
<keyword evidence="4 7" id="KW-0812">Transmembrane</keyword>
<feature type="transmembrane region" description="Helical" evidence="7">
    <location>
        <begin position="49"/>
        <end position="73"/>
    </location>
</feature>
<sequence>MALLAPVFIDTSQTGGDIPFTGPSANSWLGTDHLGRNVLPQLLVGGREIIVVAMTIAVVVTSLAAILGTTAALRPRLGVLIERTVDGAMLVPPILAIMLVLLSWPAGGTVGLVLVAVLVGTPYSARVFAAAAGGVAATGYVEVAVAGGESLPYLVTREILPNIRDTTLTQLGLRFVEAMYLVSTAAFLQLPASLGESNWALMVRENSAGILLNPWAVLAPAIALAVVAMSLTLAAGSVRRQASVG</sequence>
<dbReference type="Proteomes" id="UP000563898">
    <property type="component" value="Unassembled WGS sequence"/>
</dbReference>
<dbReference type="GO" id="GO:0055085">
    <property type="term" value="P:transmembrane transport"/>
    <property type="evidence" value="ECO:0007669"/>
    <property type="project" value="InterPro"/>
</dbReference>
<dbReference type="SUPFAM" id="SSF161098">
    <property type="entry name" value="MetI-like"/>
    <property type="match status" value="1"/>
</dbReference>
<feature type="transmembrane region" description="Helical" evidence="7">
    <location>
        <begin position="94"/>
        <end position="121"/>
    </location>
</feature>
<evidence type="ECO:0000256" key="6">
    <source>
        <dbReference type="ARBA" id="ARBA00023136"/>
    </source>
</evidence>
<protein>
    <submittedName>
        <fullName evidence="9">ABC transporter permease subunit</fullName>
    </submittedName>
</protein>
<comment type="caution">
    <text evidence="9">The sequence shown here is derived from an EMBL/GenBank/DDBJ whole genome shotgun (WGS) entry which is preliminary data.</text>
</comment>
<proteinExistence type="inferred from homology"/>
<dbReference type="AlphaFoldDB" id="A0A846WJG3"/>
<accession>A0A846WJG3</accession>
<dbReference type="InterPro" id="IPR035906">
    <property type="entry name" value="MetI-like_sf"/>
</dbReference>
<dbReference type="InterPro" id="IPR050366">
    <property type="entry name" value="BP-dependent_transpt_permease"/>
</dbReference>
<keyword evidence="6 7" id="KW-0472">Membrane</keyword>
<evidence type="ECO:0000256" key="4">
    <source>
        <dbReference type="ARBA" id="ARBA00022692"/>
    </source>
</evidence>
<reference evidence="9 10" key="1">
    <citation type="submission" date="2020-04" db="EMBL/GenBank/DDBJ databases">
        <title>MicrobeNet Type strains.</title>
        <authorList>
            <person name="Nicholson A.C."/>
        </authorList>
    </citation>
    <scope>NUCLEOTIDE SEQUENCE [LARGE SCALE GENOMIC DNA]</scope>
    <source>
        <strain evidence="9 10">ATCC BAA-14</strain>
    </source>
</reference>
<dbReference type="PANTHER" id="PTHR43386:SF25">
    <property type="entry name" value="PEPTIDE ABC TRANSPORTER PERMEASE PROTEIN"/>
    <property type="match status" value="1"/>
</dbReference>
<name>A0A846WJG3_9ACTN</name>
<dbReference type="InterPro" id="IPR000515">
    <property type="entry name" value="MetI-like"/>
</dbReference>
<dbReference type="PROSITE" id="PS50928">
    <property type="entry name" value="ABC_TM1"/>
    <property type="match status" value="1"/>
</dbReference>
<keyword evidence="3" id="KW-1003">Cell membrane</keyword>
<dbReference type="EMBL" id="JAAXPC010000004">
    <property type="protein sequence ID" value="NKY01842.1"/>
    <property type="molecule type" value="Genomic_DNA"/>
</dbReference>
<evidence type="ECO:0000259" key="8">
    <source>
        <dbReference type="PROSITE" id="PS50928"/>
    </source>
</evidence>
<comment type="subcellular location">
    <subcellularLocation>
        <location evidence="1 7">Cell membrane</location>
        <topology evidence="1 7">Multi-pass membrane protein</topology>
    </subcellularLocation>
</comment>
<keyword evidence="2 7" id="KW-0813">Transport</keyword>
<dbReference type="PANTHER" id="PTHR43386">
    <property type="entry name" value="OLIGOPEPTIDE TRANSPORT SYSTEM PERMEASE PROTEIN APPC"/>
    <property type="match status" value="1"/>
</dbReference>
<comment type="similarity">
    <text evidence="7">Belongs to the binding-protein-dependent transport system permease family.</text>
</comment>
<keyword evidence="5 7" id="KW-1133">Transmembrane helix</keyword>
<evidence type="ECO:0000313" key="10">
    <source>
        <dbReference type="Proteomes" id="UP000563898"/>
    </source>
</evidence>
<evidence type="ECO:0000256" key="7">
    <source>
        <dbReference type="RuleBase" id="RU363032"/>
    </source>
</evidence>
<dbReference type="GO" id="GO:0005886">
    <property type="term" value="C:plasma membrane"/>
    <property type="evidence" value="ECO:0007669"/>
    <property type="project" value="UniProtKB-SubCell"/>
</dbReference>
<feature type="transmembrane region" description="Helical" evidence="7">
    <location>
        <begin position="212"/>
        <end position="235"/>
    </location>
</feature>
<feature type="transmembrane region" description="Helical" evidence="7">
    <location>
        <begin position="127"/>
        <end position="151"/>
    </location>
</feature>
<evidence type="ECO:0000256" key="2">
    <source>
        <dbReference type="ARBA" id="ARBA00022448"/>
    </source>
</evidence>
<dbReference type="Pfam" id="PF00528">
    <property type="entry name" value="BPD_transp_1"/>
    <property type="match status" value="1"/>
</dbReference>
<evidence type="ECO:0000256" key="3">
    <source>
        <dbReference type="ARBA" id="ARBA00022475"/>
    </source>
</evidence>
<feature type="domain" description="ABC transmembrane type-1" evidence="8">
    <location>
        <begin position="50"/>
        <end position="235"/>
    </location>
</feature>
<gene>
    <name evidence="9" type="ORF">HGA05_09685</name>
</gene>
<evidence type="ECO:0000256" key="5">
    <source>
        <dbReference type="ARBA" id="ARBA00022989"/>
    </source>
</evidence>
<organism evidence="9 10">
    <name type="scientific">Gordonia polyisoprenivorans</name>
    <dbReference type="NCBI Taxonomy" id="84595"/>
    <lineage>
        <taxon>Bacteria</taxon>
        <taxon>Bacillati</taxon>
        <taxon>Actinomycetota</taxon>
        <taxon>Actinomycetes</taxon>
        <taxon>Mycobacteriales</taxon>
        <taxon>Gordoniaceae</taxon>
        <taxon>Gordonia</taxon>
    </lineage>
</organism>
<evidence type="ECO:0000313" key="9">
    <source>
        <dbReference type="EMBL" id="NKY01842.1"/>
    </source>
</evidence>